<evidence type="ECO:0000313" key="9">
    <source>
        <dbReference type="EMBL" id="KAH9327596.1"/>
    </source>
</evidence>
<feature type="domain" description="SET" evidence="6">
    <location>
        <begin position="400"/>
        <end position="566"/>
    </location>
</feature>
<feature type="domain" description="Pre-SET" evidence="7">
    <location>
        <begin position="334"/>
        <end position="396"/>
    </location>
</feature>
<evidence type="ECO:0000256" key="1">
    <source>
        <dbReference type="ARBA" id="ARBA00004286"/>
    </source>
</evidence>
<keyword evidence="2" id="KW-0158">Chromosome</keyword>
<dbReference type="SUPFAM" id="SSF88697">
    <property type="entry name" value="PUA domain-like"/>
    <property type="match status" value="1"/>
</dbReference>
<proteinExistence type="predicted"/>
<comment type="caution">
    <text evidence="9">The sequence shown here is derived from an EMBL/GenBank/DDBJ whole genome shotgun (WGS) entry which is preliminary data.</text>
</comment>
<protein>
    <submittedName>
        <fullName evidence="9">Uncharacterized protein</fullName>
    </submittedName>
</protein>
<keyword evidence="10" id="KW-1185">Reference proteome</keyword>
<evidence type="ECO:0000256" key="4">
    <source>
        <dbReference type="PROSITE-ProRule" id="PRU00358"/>
    </source>
</evidence>
<evidence type="ECO:0000259" key="8">
    <source>
        <dbReference type="PROSITE" id="PS51015"/>
    </source>
</evidence>
<dbReference type="Pfam" id="PF00856">
    <property type="entry name" value="SET"/>
    <property type="match status" value="1"/>
</dbReference>
<feature type="region of interest" description="Disordered" evidence="5">
    <location>
        <begin position="1"/>
        <end position="22"/>
    </location>
</feature>
<evidence type="ECO:0000256" key="3">
    <source>
        <dbReference type="ARBA" id="ARBA00023242"/>
    </source>
</evidence>
<name>A0AA38GRZ3_TAXCH</name>
<dbReference type="Proteomes" id="UP000824469">
    <property type="component" value="Unassembled WGS sequence"/>
</dbReference>
<dbReference type="PROSITE" id="PS50280">
    <property type="entry name" value="SET"/>
    <property type="match status" value="1"/>
</dbReference>
<organism evidence="9 10">
    <name type="scientific">Taxus chinensis</name>
    <name type="common">Chinese yew</name>
    <name type="synonym">Taxus wallichiana var. chinensis</name>
    <dbReference type="NCBI Taxonomy" id="29808"/>
    <lineage>
        <taxon>Eukaryota</taxon>
        <taxon>Viridiplantae</taxon>
        <taxon>Streptophyta</taxon>
        <taxon>Embryophyta</taxon>
        <taxon>Tracheophyta</taxon>
        <taxon>Spermatophyta</taxon>
        <taxon>Pinopsida</taxon>
        <taxon>Pinidae</taxon>
        <taxon>Conifers II</taxon>
        <taxon>Cupressales</taxon>
        <taxon>Taxaceae</taxon>
        <taxon>Taxus</taxon>
    </lineage>
</organism>
<feature type="domain" description="YDG" evidence="8">
    <location>
        <begin position="110"/>
        <end position="261"/>
    </location>
</feature>
<gene>
    <name evidence="9" type="ORF">KI387_007774</name>
</gene>
<dbReference type="InterPro" id="IPR003105">
    <property type="entry name" value="SRA_YDG"/>
</dbReference>
<dbReference type="EMBL" id="JAHRHJ020000002">
    <property type="protein sequence ID" value="KAH9327596.1"/>
    <property type="molecule type" value="Genomic_DNA"/>
</dbReference>
<dbReference type="PROSITE" id="PS50867">
    <property type="entry name" value="PRE_SET"/>
    <property type="match status" value="1"/>
</dbReference>
<dbReference type="InterPro" id="IPR046341">
    <property type="entry name" value="SET_dom_sf"/>
</dbReference>
<evidence type="ECO:0000256" key="2">
    <source>
        <dbReference type="ARBA" id="ARBA00022454"/>
    </source>
</evidence>
<dbReference type="SMART" id="SM00466">
    <property type="entry name" value="SRA"/>
    <property type="match status" value="1"/>
</dbReference>
<dbReference type="GO" id="GO:0003690">
    <property type="term" value="F:double-stranded DNA binding"/>
    <property type="evidence" value="ECO:0007669"/>
    <property type="project" value="TreeGrafter"/>
</dbReference>
<dbReference type="Gene3D" id="2.30.280.10">
    <property type="entry name" value="SRA-YDG"/>
    <property type="match status" value="1"/>
</dbReference>
<accession>A0AA38GRZ3</accession>
<dbReference type="Pfam" id="PF02182">
    <property type="entry name" value="SAD_SRA"/>
    <property type="match status" value="1"/>
</dbReference>
<dbReference type="InterPro" id="IPR015947">
    <property type="entry name" value="PUA-like_sf"/>
</dbReference>
<dbReference type="Pfam" id="PF05033">
    <property type="entry name" value="Pre-SET"/>
    <property type="match status" value="1"/>
</dbReference>
<dbReference type="InterPro" id="IPR036987">
    <property type="entry name" value="SRA-YDG_sf"/>
</dbReference>
<dbReference type="PROSITE" id="PS51015">
    <property type="entry name" value="YDG"/>
    <property type="match status" value="1"/>
</dbReference>
<dbReference type="Gene3D" id="2.170.270.10">
    <property type="entry name" value="SET domain"/>
    <property type="match status" value="1"/>
</dbReference>
<sequence>MKGHEKDTNATSPARPCGGPVLNPPPLTALPPFLRPPACSRQQKQRKLIFQNPAVNVNDRELVMKALMTYDALRRHFEQEGSCYRRPDLHAGFIMKNKGLSLNRDRKIIGSVPGIHVGDMFYFRMELSVIGLHAPSQAGVDFISAADTLCNETLAISIVASDCYEDNHDSGDVLIYSGQGGKPHYSSKQHFSDQKLQAGNFALERSRHYGVEIRVIRGMQDPRSVAYSRKIYVYDGLYKIEESWLDKGISGFGVFKYKLRRIPGQPDMGSEIMRKAAQWKLKPTSRPGFIESAWKSENLGHGVVNEVDNKKGFPAFHYIKKVRYPTSLVLKSLQGCECVGGCDSTRSCMCSCIQRNGGQVPYNAYGILIERKPLIYECGDHCRCPPSCQNRVTEKGLNSVQLEVFKTNGAQHGYKANGWSVRSLDSIAAGSFICEYTGEVVSLEGLDTNQKLNMNEEYMFYPMQKQWTEWGNVFHILCQQQQQQVETSSSSSTHSRQVLQSPTAAFLIDARKMGNISRFMGRNSFPNANVFMQFVLHDHDHIGFPHVMFFAMYNIPPLTELVLDSY</sequence>
<dbReference type="InterPro" id="IPR051357">
    <property type="entry name" value="H3K9_HMTase_SUVAR3-9"/>
</dbReference>
<dbReference type="SMART" id="SM00317">
    <property type="entry name" value="SET"/>
    <property type="match status" value="1"/>
</dbReference>
<dbReference type="InterPro" id="IPR001214">
    <property type="entry name" value="SET_dom"/>
</dbReference>
<keyword evidence="3 4" id="KW-0539">Nucleus</keyword>
<dbReference type="PANTHER" id="PTHR45660">
    <property type="entry name" value="HISTONE-LYSINE N-METHYLTRANSFERASE SETMAR"/>
    <property type="match status" value="1"/>
</dbReference>
<dbReference type="GO" id="GO:0008270">
    <property type="term" value="F:zinc ion binding"/>
    <property type="evidence" value="ECO:0007669"/>
    <property type="project" value="InterPro"/>
</dbReference>
<dbReference type="SUPFAM" id="SSF82199">
    <property type="entry name" value="SET domain"/>
    <property type="match status" value="1"/>
</dbReference>
<dbReference type="GO" id="GO:0005694">
    <property type="term" value="C:chromosome"/>
    <property type="evidence" value="ECO:0007669"/>
    <property type="project" value="UniProtKB-SubCell"/>
</dbReference>
<dbReference type="PANTHER" id="PTHR45660:SF13">
    <property type="entry name" value="HISTONE-LYSINE N-METHYLTRANSFERASE SETMAR"/>
    <property type="match status" value="1"/>
</dbReference>
<dbReference type="GO" id="GO:0042054">
    <property type="term" value="F:histone methyltransferase activity"/>
    <property type="evidence" value="ECO:0007669"/>
    <property type="project" value="InterPro"/>
</dbReference>
<comment type="subcellular location">
    <subcellularLocation>
        <location evidence="1">Chromosome</location>
    </subcellularLocation>
    <subcellularLocation>
        <location evidence="4">Nucleus</location>
    </subcellularLocation>
</comment>
<dbReference type="GO" id="GO:0005634">
    <property type="term" value="C:nucleus"/>
    <property type="evidence" value="ECO:0007669"/>
    <property type="project" value="UniProtKB-SubCell"/>
</dbReference>
<dbReference type="InterPro" id="IPR007728">
    <property type="entry name" value="Pre-SET_dom"/>
</dbReference>
<evidence type="ECO:0000259" key="6">
    <source>
        <dbReference type="PROSITE" id="PS50280"/>
    </source>
</evidence>
<evidence type="ECO:0000256" key="5">
    <source>
        <dbReference type="SAM" id="MobiDB-lite"/>
    </source>
</evidence>
<dbReference type="OMA" id="HAGFIMK"/>
<evidence type="ECO:0000259" key="7">
    <source>
        <dbReference type="PROSITE" id="PS50867"/>
    </source>
</evidence>
<reference evidence="9 10" key="1">
    <citation type="journal article" date="2021" name="Nat. Plants">
        <title>The Taxus genome provides insights into paclitaxel biosynthesis.</title>
        <authorList>
            <person name="Xiong X."/>
            <person name="Gou J."/>
            <person name="Liao Q."/>
            <person name="Li Y."/>
            <person name="Zhou Q."/>
            <person name="Bi G."/>
            <person name="Li C."/>
            <person name="Du R."/>
            <person name="Wang X."/>
            <person name="Sun T."/>
            <person name="Guo L."/>
            <person name="Liang H."/>
            <person name="Lu P."/>
            <person name="Wu Y."/>
            <person name="Zhang Z."/>
            <person name="Ro D.K."/>
            <person name="Shang Y."/>
            <person name="Huang S."/>
            <person name="Yan J."/>
        </authorList>
    </citation>
    <scope>NUCLEOTIDE SEQUENCE [LARGE SCALE GENOMIC DNA]</scope>
    <source>
        <strain evidence="9">Ta-2019</strain>
    </source>
</reference>
<dbReference type="SMART" id="SM00468">
    <property type="entry name" value="PreSET"/>
    <property type="match status" value="1"/>
</dbReference>
<evidence type="ECO:0000313" key="10">
    <source>
        <dbReference type="Proteomes" id="UP000824469"/>
    </source>
</evidence>
<dbReference type="AlphaFoldDB" id="A0AA38GRZ3"/>